<comment type="caution">
    <text evidence="9">The sequence shown here is derived from an EMBL/GenBank/DDBJ whole genome shotgun (WGS) entry which is preliminary data.</text>
</comment>
<name>A0A2H0BIH8_UNCKA</name>
<accession>A0A2H0BIH8</accession>
<feature type="binding site" evidence="7">
    <location>
        <position position="213"/>
    </location>
    <ligand>
        <name>Zn(2+)</name>
        <dbReference type="ChEBI" id="CHEBI:29105"/>
        <label>2</label>
    </ligand>
</feature>
<dbReference type="GO" id="GO:0003906">
    <property type="term" value="F:DNA-(apurinic or apyrimidinic site) endonuclease activity"/>
    <property type="evidence" value="ECO:0007669"/>
    <property type="project" value="TreeGrafter"/>
</dbReference>
<dbReference type="InterPro" id="IPR013022">
    <property type="entry name" value="Xyl_isomerase-like_TIM-brl"/>
</dbReference>
<dbReference type="AlphaFoldDB" id="A0A2H0BIH8"/>
<dbReference type="GO" id="GO:0008270">
    <property type="term" value="F:zinc ion binding"/>
    <property type="evidence" value="ECO:0007669"/>
    <property type="project" value="UniProtKB-UniRule"/>
</dbReference>
<keyword evidence="4 7" id="KW-0378">Hydrolase</keyword>
<dbReference type="SUPFAM" id="SSF51658">
    <property type="entry name" value="Xylose isomerase-like"/>
    <property type="match status" value="1"/>
</dbReference>
<feature type="binding site" evidence="7">
    <location>
        <position position="142"/>
    </location>
    <ligand>
        <name>Zn(2+)</name>
        <dbReference type="ChEBI" id="CHEBI:29105"/>
        <label>1</label>
    </ligand>
</feature>
<feature type="binding site" evidence="7">
    <location>
        <position position="228"/>
    </location>
    <ligand>
        <name>Zn(2+)</name>
        <dbReference type="ChEBI" id="CHEBI:29105"/>
        <label>3</label>
    </ligand>
</feature>
<keyword evidence="7" id="KW-0255">Endonuclease</keyword>
<dbReference type="PANTHER" id="PTHR21445">
    <property type="entry name" value="ENDONUCLEASE IV ENDODEOXYRIBONUCLEASE IV"/>
    <property type="match status" value="1"/>
</dbReference>
<dbReference type="EMBL" id="PCSU01000014">
    <property type="protein sequence ID" value="PIP56810.1"/>
    <property type="molecule type" value="Genomic_DNA"/>
</dbReference>
<comment type="catalytic activity">
    <reaction evidence="7">
        <text>Endonucleolytic cleavage to 5'-phosphooligonucleotide end-products.</text>
        <dbReference type="EC" id="3.1.21.2"/>
    </reaction>
</comment>
<proteinExistence type="inferred from homology"/>
<protein>
    <recommendedName>
        <fullName evidence="7">Probable endonuclease 4</fullName>
        <ecNumber evidence="7">3.1.21.2</ecNumber>
    </recommendedName>
    <alternativeName>
        <fullName evidence="7">Endodeoxyribonuclease IV</fullName>
    </alternativeName>
    <alternativeName>
        <fullName evidence="7">Endonuclease IV</fullName>
    </alternativeName>
</protein>
<evidence type="ECO:0000256" key="7">
    <source>
        <dbReference type="HAMAP-Rule" id="MF_00152"/>
    </source>
</evidence>
<comment type="cofactor">
    <cofactor evidence="7">
        <name>Zn(2+)</name>
        <dbReference type="ChEBI" id="CHEBI:29105"/>
    </cofactor>
    <text evidence="7">Binds 3 Zn(2+) ions.</text>
</comment>
<dbReference type="PANTHER" id="PTHR21445:SF0">
    <property type="entry name" value="APURINIC-APYRIMIDINIC ENDONUCLEASE"/>
    <property type="match status" value="1"/>
</dbReference>
<feature type="domain" description="Xylose isomerase-like TIM barrel" evidence="8">
    <location>
        <begin position="20"/>
        <end position="269"/>
    </location>
</feature>
<feature type="binding site" evidence="7">
    <location>
        <position position="226"/>
    </location>
    <ligand>
        <name>Zn(2+)</name>
        <dbReference type="ChEBI" id="CHEBI:29105"/>
        <label>3</label>
    </ligand>
</feature>
<keyword evidence="6 7" id="KW-0234">DNA repair</keyword>
<dbReference type="CDD" id="cd00019">
    <property type="entry name" value="AP2Ec"/>
    <property type="match status" value="1"/>
</dbReference>
<dbReference type="InterPro" id="IPR001719">
    <property type="entry name" value="AP_endonuc_2"/>
</dbReference>
<dbReference type="InterPro" id="IPR018246">
    <property type="entry name" value="AP_endonuc_F2_Zn_BS"/>
</dbReference>
<comment type="similarity">
    <text evidence="1 7">Belongs to the AP endonuclease 2 family.</text>
</comment>
<dbReference type="Pfam" id="PF01261">
    <property type="entry name" value="AP_endonuc_2"/>
    <property type="match status" value="1"/>
</dbReference>
<dbReference type="InterPro" id="IPR036237">
    <property type="entry name" value="Xyl_isomerase-like_sf"/>
</dbReference>
<dbReference type="Proteomes" id="UP000228495">
    <property type="component" value="Unassembled WGS sequence"/>
</dbReference>
<dbReference type="GO" id="GO:0008833">
    <property type="term" value="F:deoxyribonuclease IV (phage-T4-induced) activity"/>
    <property type="evidence" value="ECO:0007669"/>
    <property type="project" value="UniProtKB-UniRule"/>
</dbReference>
<dbReference type="EC" id="3.1.21.2" evidence="7"/>
<evidence type="ECO:0000313" key="10">
    <source>
        <dbReference type="Proteomes" id="UP000228495"/>
    </source>
</evidence>
<feature type="binding site" evidence="7">
    <location>
        <position position="106"/>
    </location>
    <ligand>
        <name>Zn(2+)</name>
        <dbReference type="ChEBI" id="CHEBI:29105"/>
        <label>1</label>
    </ligand>
</feature>
<dbReference type="HAMAP" id="MF_00152">
    <property type="entry name" value="Nfo"/>
    <property type="match status" value="1"/>
</dbReference>
<feature type="binding site" evidence="7">
    <location>
        <position position="258"/>
    </location>
    <ligand>
        <name>Zn(2+)</name>
        <dbReference type="ChEBI" id="CHEBI:29105"/>
        <label>2</label>
    </ligand>
</feature>
<evidence type="ECO:0000313" key="9">
    <source>
        <dbReference type="EMBL" id="PIP56810.1"/>
    </source>
</evidence>
<reference evidence="9 10" key="1">
    <citation type="submission" date="2017-09" db="EMBL/GenBank/DDBJ databases">
        <title>Depth-based differentiation of microbial function through sediment-hosted aquifers and enrichment of novel symbionts in the deep terrestrial subsurface.</title>
        <authorList>
            <person name="Probst A.J."/>
            <person name="Ladd B."/>
            <person name="Jarett J.K."/>
            <person name="Geller-Mcgrath D.E."/>
            <person name="Sieber C.M."/>
            <person name="Emerson J.B."/>
            <person name="Anantharaman K."/>
            <person name="Thomas B.C."/>
            <person name="Malmstrom R."/>
            <person name="Stieglmeier M."/>
            <person name="Klingl A."/>
            <person name="Woyke T."/>
            <person name="Ryan C.M."/>
            <person name="Banfield J.F."/>
        </authorList>
    </citation>
    <scope>NUCLEOTIDE SEQUENCE [LARGE SCALE GENOMIC DNA]</scope>
    <source>
        <strain evidence="9">CG22_combo_CG10-13_8_21_14_all_39_12</strain>
    </source>
</reference>
<feature type="binding site" evidence="7">
    <location>
        <position position="142"/>
    </location>
    <ligand>
        <name>Zn(2+)</name>
        <dbReference type="ChEBI" id="CHEBI:29105"/>
        <label>2</label>
    </ligand>
</feature>
<dbReference type="NCBIfam" id="TIGR00587">
    <property type="entry name" value="nfo"/>
    <property type="match status" value="1"/>
</dbReference>
<dbReference type="GO" id="GO:0003677">
    <property type="term" value="F:DNA binding"/>
    <property type="evidence" value="ECO:0007669"/>
    <property type="project" value="InterPro"/>
</dbReference>
<evidence type="ECO:0000256" key="6">
    <source>
        <dbReference type="ARBA" id="ARBA00023204"/>
    </source>
</evidence>
<evidence type="ECO:0000256" key="5">
    <source>
        <dbReference type="ARBA" id="ARBA00022833"/>
    </source>
</evidence>
<dbReference type="PROSITE" id="PS00730">
    <property type="entry name" value="AP_NUCLEASE_F2_2"/>
    <property type="match status" value="1"/>
</dbReference>
<evidence type="ECO:0000256" key="1">
    <source>
        <dbReference type="ARBA" id="ARBA00005340"/>
    </source>
</evidence>
<evidence type="ECO:0000256" key="3">
    <source>
        <dbReference type="ARBA" id="ARBA00022763"/>
    </source>
</evidence>
<evidence type="ECO:0000256" key="2">
    <source>
        <dbReference type="ARBA" id="ARBA00022723"/>
    </source>
</evidence>
<dbReference type="PROSITE" id="PS51432">
    <property type="entry name" value="AP_NUCLEASE_F2_4"/>
    <property type="match status" value="1"/>
</dbReference>
<dbReference type="PROSITE" id="PS00731">
    <property type="entry name" value="AP_NUCLEASE_F2_3"/>
    <property type="match status" value="1"/>
</dbReference>
<comment type="function">
    <text evidence="7">Endonuclease IV plays a role in DNA repair. It cleaves phosphodiester bonds at apurinic or apyrimidinic (AP) sites, generating a 3'-hydroxyl group and a 5'-terminal sugar phosphate.</text>
</comment>
<keyword evidence="5 7" id="KW-0862">Zinc</keyword>
<sequence length="279" mass="30413">MHIGGFVSSAGGLDKAIVRATENNFDSAMFFIGSPQTFKMPTLTDEDVSSYQQKLKGSNISSTYAHALYLANLATPDNKLFYSSVSALTKTMQNGEAIKLNGVIFHLGSHKGTSSKEGLDRVIKGIKKILDTSPGNTKLLLENAVGQGDKVGVTFKELGYVLDAFTNEPRVGVCIDTCHAFAMGYDFSNQSLFEKMLEEINSHIGFDRLDCFHLNDSQGELNSHIDRHANILEGHIGKEGFERILSEPHFASKPFILEVPGVDGNGPAAKDRQTVLDLL</sequence>
<keyword evidence="2 7" id="KW-0479">Metal-binding</keyword>
<feature type="binding site" evidence="7">
    <location>
        <position position="179"/>
    </location>
    <ligand>
        <name>Zn(2+)</name>
        <dbReference type="ChEBI" id="CHEBI:29105"/>
        <label>3</label>
    </ligand>
</feature>
<keyword evidence="3 7" id="KW-0227">DNA damage</keyword>
<dbReference type="FunFam" id="3.20.20.150:FF:000001">
    <property type="entry name" value="Probable endonuclease 4"/>
    <property type="match status" value="1"/>
</dbReference>
<gene>
    <name evidence="7" type="primary">nfo</name>
    <name evidence="9" type="ORF">COX05_01075</name>
</gene>
<dbReference type="GO" id="GO:0008081">
    <property type="term" value="F:phosphoric diester hydrolase activity"/>
    <property type="evidence" value="ECO:0007669"/>
    <property type="project" value="TreeGrafter"/>
</dbReference>
<keyword evidence="7" id="KW-0540">Nuclease</keyword>
<evidence type="ECO:0000259" key="8">
    <source>
        <dbReference type="Pfam" id="PF01261"/>
    </source>
</evidence>
<dbReference type="GO" id="GO:0006284">
    <property type="term" value="P:base-excision repair"/>
    <property type="evidence" value="ECO:0007669"/>
    <property type="project" value="TreeGrafter"/>
</dbReference>
<evidence type="ECO:0000256" key="4">
    <source>
        <dbReference type="ARBA" id="ARBA00022801"/>
    </source>
</evidence>
<dbReference type="Gene3D" id="3.20.20.150">
    <property type="entry name" value="Divalent-metal-dependent TIM barrel enzymes"/>
    <property type="match status" value="1"/>
</dbReference>
<dbReference type="SMART" id="SM00518">
    <property type="entry name" value="AP2Ec"/>
    <property type="match status" value="1"/>
</dbReference>
<organism evidence="9 10">
    <name type="scientific">candidate division WWE3 bacterium CG22_combo_CG10-13_8_21_14_all_39_12</name>
    <dbReference type="NCBI Taxonomy" id="1975094"/>
    <lineage>
        <taxon>Bacteria</taxon>
        <taxon>Katanobacteria</taxon>
    </lineage>
</organism>
<feature type="binding site" evidence="7">
    <location>
        <position position="176"/>
    </location>
    <ligand>
        <name>Zn(2+)</name>
        <dbReference type="ChEBI" id="CHEBI:29105"/>
        <label>2</label>
    </ligand>
</feature>
<feature type="binding site" evidence="7">
    <location>
        <position position="66"/>
    </location>
    <ligand>
        <name>Zn(2+)</name>
        <dbReference type="ChEBI" id="CHEBI:29105"/>
        <label>1</label>
    </ligand>
</feature>